<evidence type="ECO:0000256" key="2">
    <source>
        <dbReference type="ARBA" id="ARBA00023002"/>
    </source>
</evidence>
<dbReference type="Proteomes" id="UP000032266">
    <property type="component" value="Chromosome"/>
</dbReference>
<dbReference type="PRINTS" id="PR00081">
    <property type="entry name" value="GDHRDH"/>
</dbReference>
<dbReference type="GO" id="GO:0016020">
    <property type="term" value="C:membrane"/>
    <property type="evidence" value="ECO:0007669"/>
    <property type="project" value="TreeGrafter"/>
</dbReference>
<dbReference type="PANTHER" id="PTHR44196">
    <property type="entry name" value="DEHYDROGENASE/REDUCTASE SDR FAMILY MEMBER 7B"/>
    <property type="match status" value="1"/>
</dbReference>
<evidence type="ECO:0000313" key="6">
    <source>
        <dbReference type="Proteomes" id="UP000032266"/>
    </source>
</evidence>
<dbReference type="STRING" id="1445510.YC6258_04964"/>
<dbReference type="InterPro" id="IPR002347">
    <property type="entry name" value="SDR_fam"/>
</dbReference>
<dbReference type="SMART" id="SM00822">
    <property type="entry name" value="PKS_KR"/>
    <property type="match status" value="1"/>
</dbReference>
<evidence type="ECO:0000256" key="3">
    <source>
        <dbReference type="RuleBase" id="RU000363"/>
    </source>
</evidence>
<dbReference type="AlphaFoldDB" id="A0A0C5VRY9"/>
<evidence type="ECO:0000313" key="5">
    <source>
        <dbReference type="EMBL" id="AJQ96996.1"/>
    </source>
</evidence>
<dbReference type="SUPFAM" id="SSF51735">
    <property type="entry name" value="NAD(P)-binding Rossmann-fold domains"/>
    <property type="match status" value="1"/>
</dbReference>
<dbReference type="KEGG" id="gsn:YC6258_04964"/>
<dbReference type="PRINTS" id="PR00080">
    <property type="entry name" value="SDRFAMILY"/>
</dbReference>
<dbReference type="GO" id="GO:0016491">
    <property type="term" value="F:oxidoreductase activity"/>
    <property type="evidence" value="ECO:0007669"/>
    <property type="project" value="UniProtKB-KW"/>
</dbReference>
<dbReference type="NCBIfam" id="NF006099">
    <property type="entry name" value="PRK08251.1"/>
    <property type="match status" value="1"/>
</dbReference>
<dbReference type="InterPro" id="IPR057326">
    <property type="entry name" value="KR_dom"/>
</dbReference>
<dbReference type="InterPro" id="IPR020904">
    <property type="entry name" value="Sc_DH/Rdtase_CS"/>
</dbReference>
<dbReference type="Pfam" id="PF00106">
    <property type="entry name" value="adh_short"/>
    <property type="match status" value="1"/>
</dbReference>
<protein>
    <recommendedName>
        <fullName evidence="4">Ketoreductase domain-containing protein</fullName>
    </recommendedName>
</protein>
<dbReference type="EMBL" id="CP007142">
    <property type="protein sequence ID" value="AJQ96996.1"/>
    <property type="molecule type" value="Genomic_DNA"/>
</dbReference>
<gene>
    <name evidence="5" type="ORF">YC6258_04964</name>
</gene>
<reference evidence="5 6" key="1">
    <citation type="submission" date="2014-01" db="EMBL/GenBank/DDBJ databases">
        <title>Full genme sequencing of cellulolytic bacterium Gynuella sunshinyii YC6258T gen. nov., sp. nov.</title>
        <authorList>
            <person name="Khan H."/>
            <person name="Chung E.J."/>
            <person name="Chung Y.R."/>
        </authorList>
    </citation>
    <scope>NUCLEOTIDE SEQUENCE [LARGE SCALE GENOMIC DNA]</scope>
    <source>
        <strain evidence="5 6">YC6258</strain>
    </source>
</reference>
<dbReference type="PANTHER" id="PTHR44196:SF1">
    <property type="entry name" value="DEHYDROGENASE_REDUCTASE SDR FAMILY MEMBER 7B"/>
    <property type="match status" value="1"/>
</dbReference>
<evidence type="ECO:0000256" key="1">
    <source>
        <dbReference type="ARBA" id="ARBA00006484"/>
    </source>
</evidence>
<dbReference type="HOGENOM" id="CLU_010194_2_1_6"/>
<feature type="domain" description="Ketoreductase" evidence="4">
    <location>
        <begin position="7"/>
        <end position="192"/>
    </location>
</feature>
<keyword evidence="2" id="KW-0560">Oxidoreductase</keyword>
<dbReference type="Gene3D" id="3.40.50.720">
    <property type="entry name" value="NAD(P)-binding Rossmann-like Domain"/>
    <property type="match status" value="1"/>
</dbReference>
<dbReference type="InterPro" id="IPR036291">
    <property type="entry name" value="NAD(P)-bd_dom_sf"/>
</dbReference>
<accession>A0A0C5VRY9</accession>
<dbReference type="PROSITE" id="PS00061">
    <property type="entry name" value="ADH_SHORT"/>
    <property type="match status" value="1"/>
</dbReference>
<dbReference type="OrthoDB" id="9808814at2"/>
<proteinExistence type="inferred from homology"/>
<evidence type="ECO:0000259" key="4">
    <source>
        <dbReference type="SMART" id="SM00822"/>
    </source>
</evidence>
<sequence>MVTILAKKIFLTGASSGIGRHLAGELAAAGHDLAICARREPLLAELCTTLQQRYPQRRIVSFVLDVTHYGQVAEVMKQAQLELGGLDTVIVNAGIDKAGKIGSGNFNNDRQVVETNVLGAMATIDAAAALFRPINRGHIVVMASVAAFCGLPGMASYAASKAAIASYAQSARFELHKNGIKVTTLYPGFIDTAINQNIASRPFLVTVEQGSRKIAQLIEREVDESAVPAFPWKVVGWLLRNLPNWLLARVLKAQH</sequence>
<comment type="similarity">
    <text evidence="1 3">Belongs to the short-chain dehydrogenases/reductases (SDR) family.</text>
</comment>
<organism evidence="5 6">
    <name type="scientific">Gynuella sunshinyii YC6258</name>
    <dbReference type="NCBI Taxonomy" id="1445510"/>
    <lineage>
        <taxon>Bacteria</taxon>
        <taxon>Pseudomonadati</taxon>
        <taxon>Pseudomonadota</taxon>
        <taxon>Gammaproteobacteria</taxon>
        <taxon>Oceanospirillales</taxon>
        <taxon>Saccharospirillaceae</taxon>
        <taxon>Gynuella</taxon>
    </lineage>
</organism>
<name>A0A0C5VRY9_9GAMM</name>
<keyword evidence="6" id="KW-1185">Reference proteome</keyword>